<dbReference type="CDD" id="cd07346">
    <property type="entry name" value="ABC_6TM_exporters"/>
    <property type="match status" value="1"/>
</dbReference>
<dbReference type="PROSITE" id="PS00211">
    <property type="entry name" value="ABC_TRANSPORTER_1"/>
    <property type="match status" value="1"/>
</dbReference>
<dbReference type="SUPFAM" id="SSF90123">
    <property type="entry name" value="ABC transporter transmembrane region"/>
    <property type="match status" value="1"/>
</dbReference>
<dbReference type="EMBL" id="CP038013">
    <property type="protein sequence ID" value="QBQ07343.1"/>
    <property type="molecule type" value="Genomic_DNA"/>
</dbReference>
<dbReference type="AlphaFoldDB" id="A0A4P7AI38"/>
<evidence type="ECO:0000256" key="1">
    <source>
        <dbReference type="ARBA" id="ARBA00004651"/>
    </source>
</evidence>
<feature type="transmembrane region" description="Helical" evidence="8">
    <location>
        <begin position="82"/>
        <end position="103"/>
    </location>
</feature>
<keyword evidence="12" id="KW-1185">Reference proteome</keyword>
<evidence type="ECO:0000259" key="10">
    <source>
        <dbReference type="PROSITE" id="PS50929"/>
    </source>
</evidence>
<dbReference type="Gene3D" id="1.20.1560.10">
    <property type="entry name" value="ABC transporter type 1, transmembrane domain"/>
    <property type="match status" value="1"/>
</dbReference>
<keyword evidence="7 8" id="KW-0472">Membrane</keyword>
<accession>A0A4P7AI38</accession>
<name>A0A4P7AI38_9MOLU</name>
<dbReference type="SMART" id="SM00382">
    <property type="entry name" value="AAA"/>
    <property type="match status" value="1"/>
</dbReference>
<evidence type="ECO:0000256" key="3">
    <source>
        <dbReference type="ARBA" id="ARBA00022692"/>
    </source>
</evidence>
<evidence type="ECO:0000313" key="11">
    <source>
        <dbReference type="EMBL" id="QBQ07343.1"/>
    </source>
</evidence>
<dbReference type="Pfam" id="PF00005">
    <property type="entry name" value="ABC_tran"/>
    <property type="match status" value="1"/>
</dbReference>
<feature type="transmembrane region" description="Helical" evidence="8">
    <location>
        <begin position="26"/>
        <end position="47"/>
    </location>
</feature>
<keyword evidence="3 8" id="KW-0812">Transmembrane</keyword>
<dbReference type="SUPFAM" id="SSF52540">
    <property type="entry name" value="P-loop containing nucleoside triphosphate hydrolases"/>
    <property type="match status" value="1"/>
</dbReference>
<evidence type="ECO:0000256" key="7">
    <source>
        <dbReference type="ARBA" id="ARBA00023136"/>
    </source>
</evidence>
<organism evidence="11 12">
    <name type="scientific">Spiroplasma gladiatoris</name>
    <dbReference type="NCBI Taxonomy" id="2143"/>
    <lineage>
        <taxon>Bacteria</taxon>
        <taxon>Bacillati</taxon>
        <taxon>Mycoplasmatota</taxon>
        <taxon>Mollicutes</taxon>
        <taxon>Entomoplasmatales</taxon>
        <taxon>Spiroplasmataceae</taxon>
        <taxon>Spiroplasma</taxon>
    </lineage>
</organism>
<dbReference type="InterPro" id="IPR017871">
    <property type="entry name" value="ABC_transporter-like_CS"/>
</dbReference>
<feature type="transmembrane region" description="Helical" evidence="8">
    <location>
        <begin position="160"/>
        <end position="181"/>
    </location>
</feature>
<dbReference type="PROSITE" id="PS50929">
    <property type="entry name" value="ABC_TM1F"/>
    <property type="match status" value="1"/>
</dbReference>
<feature type="domain" description="ABC transmembrane type-1" evidence="10">
    <location>
        <begin position="28"/>
        <end position="335"/>
    </location>
</feature>
<evidence type="ECO:0000256" key="8">
    <source>
        <dbReference type="SAM" id="Phobius"/>
    </source>
</evidence>
<evidence type="ECO:0000313" key="12">
    <source>
        <dbReference type="Proteomes" id="UP000294309"/>
    </source>
</evidence>
<dbReference type="Proteomes" id="UP000294309">
    <property type="component" value="Chromosome"/>
</dbReference>
<comment type="subcellular location">
    <subcellularLocation>
        <location evidence="1">Cell membrane</location>
        <topology evidence="1">Multi-pass membrane protein</topology>
    </subcellularLocation>
</comment>
<dbReference type="RefSeq" id="WP_134297145.1">
    <property type="nucleotide sequence ID" value="NZ_CP038013.1"/>
</dbReference>
<dbReference type="InterPro" id="IPR003439">
    <property type="entry name" value="ABC_transporter-like_ATP-bd"/>
</dbReference>
<keyword evidence="5 11" id="KW-0067">ATP-binding</keyword>
<sequence>MNAITGSTKGPFKKLLFYYYKKEYKLSILLLIMSLLIVACSILLPLLTYQLTLAINIKLSDQLGESNPINNQNLIPYWNLDIYLLISISILDIALYCVASYFYEVVAYNIGRKIEIALRNKALENLVKQDISYYSNKKTGEIITKIINDTQIIGDQAIQVPLQIGVSSLEIASAAILMLVFSWKIAILSLAIFCLSNIAMIFSFVATRKKLYKAKDTITKINGDVVNRLSAISLIKSSGTEEYETKRFVNIHQKYYDESKKVNTNQAMMLTIIWGGIFVLNFSSILLSILIYGIFAEPNEGLSFFKYKLASFQLAQSMLTAPLFQIMNALIGLMNASVSSQRIIKTMESKPKIKKIKDETIKGKNIWGDIKFEDIDFVYPEKPGKKILEGFNYVFKKGKSYAIVGETGSGKSTIIKLLLRFYDPTNGKVLLNNDCDLKEISLSKYLSNVGYVEQEPQILYGNVFENVKYGNFKMNNKKIIEACKKAGLHELIMSWPEKYNTILGERGVMLSGGQKQRLVIARMFLKNPKLLLLDEATSALDSKVEKEIQAKLYKLMQSRTTIIVAHRLATIKKVDEIIVLGSNGKGIIQKGAFDKLKSMEGPFKELYEASKME</sequence>
<feature type="domain" description="ABC transporter" evidence="9">
    <location>
        <begin position="370"/>
        <end position="608"/>
    </location>
</feature>
<dbReference type="GO" id="GO:0015421">
    <property type="term" value="F:ABC-type oligopeptide transporter activity"/>
    <property type="evidence" value="ECO:0007669"/>
    <property type="project" value="TreeGrafter"/>
</dbReference>
<dbReference type="GO" id="GO:0016887">
    <property type="term" value="F:ATP hydrolysis activity"/>
    <property type="evidence" value="ECO:0007669"/>
    <property type="project" value="InterPro"/>
</dbReference>
<feature type="transmembrane region" description="Helical" evidence="8">
    <location>
        <begin position="187"/>
        <end position="206"/>
    </location>
</feature>
<reference evidence="11 12" key="1">
    <citation type="submission" date="2019-03" db="EMBL/GenBank/DDBJ databases">
        <title>Complete genome sequence of Spiroplasma gladiatoris TG-1 (DSM 22552).</title>
        <authorList>
            <person name="Lin Y.-C."/>
            <person name="Chou L."/>
            <person name="Kuo C.-H."/>
        </authorList>
    </citation>
    <scope>NUCLEOTIDE SEQUENCE [LARGE SCALE GENOMIC DNA]</scope>
    <source>
        <strain evidence="11 12">TG-1</strain>
    </source>
</reference>
<dbReference type="Pfam" id="PF00664">
    <property type="entry name" value="ABC_membrane"/>
    <property type="match status" value="1"/>
</dbReference>
<comment type="similarity">
    <text evidence="2">Belongs to the ABC transporter superfamily.</text>
</comment>
<keyword evidence="6 8" id="KW-1133">Transmembrane helix</keyword>
<proteinExistence type="inferred from homology"/>
<evidence type="ECO:0000256" key="4">
    <source>
        <dbReference type="ARBA" id="ARBA00022741"/>
    </source>
</evidence>
<protein>
    <submittedName>
        <fullName evidence="11">ABC transporter ATP-binding protein</fullName>
    </submittedName>
</protein>
<dbReference type="InterPro" id="IPR011527">
    <property type="entry name" value="ABC1_TM_dom"/>
</dbReference>
<feature type="transmembrane region" description="Helical" evidence="8">
    <location>
        <begin position="269"/>
        <end position="295"/>
    </location>
</feature>
<dbReference type="InterPro" id="IPR036640">
    <property type="entry name" value="ABC1_TM_sf"/>
</dbReference>
<keyword evidence="4" id="KW-0547">Nucleotide-binding</keyword>
<dbReference type="GO" id="GO:0005524">
    <property type="term" value="F:ATP binding"/>
    <property type="evidence" value="ECO:0007669"/>
    <property type="project" value="UniProtKB-KW"/>
</dbReference>
<dbReference type="InterPro" id="IPR027417">
    <property type="entry name" value="P-loop_NTPase"/>
</dbReference>
<dbReference type="PROSITE" id="PS50893">
    <property type="entry name" value="ABC_TRANSPORTER_2"/>
    <property type="match status" value="1"/>
</dbReference>
<gene>
    <name evidence="11" type="ORF">SGLAD_v1c01440</name>
</gene>
<evidence type="ECO:0000259" key="9">
    <source>
        <dbReference type="PROSITE" id="PS50893"/>
    </source>
</evidence>
<dbReference type="InterPro" id="IPR039421">
    <property type="entry name" value="Type_1_exporter"/>
</dbReference>
<feature type="transmembrane region" description="Helical" evidence="8">
    <location>
        <begin position="315"/>
        <end position="338"/>
    </location>
</feature>
<evidence type="ECO:0000256" key="2">
    <source>
        <dbReference type="ARBA" id="ARBA00005417"/>
    </source>
</evidence>
<dbReference type="InterPro" id="IPR003593">
    <property type="entry name" value="AAA+_ATPase"/>
</dbReference>
<dbReference type="PANTHER" id="PTHR43394">
    <property type="entry name" value="ATP-DEPENDENT PERMEASE MDL1, MITOCHONDRIAL"/>
    <property type="match status" value="1"/>
</dbReference>
<dbReference type="PANTHER" id="PTHR43394:SF1">
    <property type="entry name" value="ATP-BINDING CASSETTE SUB-FAMILY B MEMBER 10, MITOCHONDRIAL"/>
    <property type="match status" value="1"/>
</dbReference>
<dbReference type="KEGG" id="sgq:SGLAD_v1c01440"/>
<dbReference type="Gene3D" id="3.40.50.300">
    <property type="entry name" value="P-loop containing nucleotide triphosphate hydrolases"/>
    <property type="match status" value="1"/>
</dbReference>
<dbReference type="GO" id="GO:0005886">
    <property type="term" value="C:plasma membrane"/>
    <property type="evidence" value="ECO:0007669"/>
    <property type="project" value="UniProtKB-SubCell"/>
</dbReference>
<dbReference type="FunFam" id="3.40.50.300:FF:000218">
    <property type="entry name" value="Multidrug ABC transporter ATP-binding protein"/>
    <property type="match status" value="1"/>
</dbReference>
<evidence type="ECO:0000256" key="6">
    <source>
        <dbReference type="ARBA" id="ARBA00022989"/>
    </source>
</evidence>
<dbReference type="OrthoDB" id="9763744at2"/>
<evidence type="ECO:0000256" key="5">
    <source>
        <dbReference type="ARBA" id="ARBA00022840"/>
    </source>
</evidence>